<dbReference type="AlphaFoldDB" id="A0A8J2PJ45"/>
<gene>
    <name evidence="2" type="ORF">AFUS01_LOCUS42152</name>
</gene>
<sequence>MKCAVLLLFLVIITVGASSSLGEEWTAVGGNINGVIRDVENVHSRVARSPLFVKSVVRGVGRGVRRGLVKGAKRAARGGVKLASRTVRLAARTIVPGGKHG</sequence>
<keyword evidence="3" id="KW-1185">Reference proteome</keyword>
<dbReference type="Proteomes" id="UP000708208">
    <property type="component" value="Unassembled WGS sequence"/>
</dbReference>
<organism evidence="2 3">
    <name type="scientific">Allacma fusca</name>
    <dbReference type="NCBI Taxonomy" id="39272"/>
    <lineage>
        <taxon>Eukaryota</taxon>
        <taxon>Metazoa</taxon>
        <taxon>Ecdysozoa</taxon>
        <taxon>Arthropoda</taxon>
        <taxon>Hexapoda</taxon>
        <taxon>Collembola</taxon>
        <taxon>Symphypleona</taxon>
        <taxon>Sminthuridae</taxon>
        <taxon>Allacma</taxon>
    </lineage>
</organism>
<reference evidence="2" key="1">
    <citation type="submission" date="2021-06" db="EMBL/GenBank/DDBJ databases">
        <authorList>
            <person name="Hodson N. C."/>
            <person name="Mongue J. A."/>
            <person name="Jaron S. K."/>
        </authorList>
    </citation>
    <scope>NUCLEOTIDE SEQUENCE</scope>
</reference>
<feature type="chain" id="PRO_5035253525" evidence="1">
    <location>
        <begin position="23"/>
        <end position="101"/>
    </location>
</feature>
<keyword evidence="1" id="KW-0732">Signal</keyword>
<dbReference type="EMBL" id="CAJVCH010565188">
    <property type="protein sequence ID" value="CAG7832468.1"/>
    <property type="molecule type" value="Genomic_DNA"/>
</dbReference>
<proteinExistence type="predicted"/>
<accession>A0A8J2PJ45</accession>
<name>A0A8J2PJ45_9HEXA</name>
<evidence type="ECO:0000313" key="2">
    <source>
        <dbReference type="EMBL" id="CAG7832468.1"/>
    </source>
</evidence>
<protein>
    <submittedName>
        <fullName evidence="2">Uncharacterized protein</fullName>
    </submittedName>
</protein>
<feature type="signal peptide" evidence="1">
    <location>
        <begin position="1"/>
        <end position="22"/>
    </location>
</feature>
<evidence type="ECO:0000256" key="1">
    <source>
        <dbReference type="SAM" id="SignalP"/>
    </source>
</evidence>
<evidence type="ECO:0000313" key="3">
    <source>
        <dbReference type="Proteomes" id="UP000708208"/>
    </source>
</evidence>
<comment type="caution">
    <text evidence="2">The sequence shown here is derived from an EMBL/GenBank/DDBJ whole genome shotgun (WGS) entry which is preliminary data.</text>
</comment>